<dbReference type="EMBL" id="CP002117">
    <property type="protein sequence ID" value="ADN35633.1"/>
    <property type="molecule type" value="Genomic_DNA"/>
</dbReference>
<dbReference type="Gene3D" id="2.60.40.1120">
    <property type="entry name" value="Carboxypeptidase-like, regulatory domain"/>
    <property type="match status" value="1"/>
</dbReference>
<dbReference type="Pfam" id="PF10633">
    <property type="entry name" value="NPCBM_assoc"/>
    <property type="match status" value="1"/>
</dbReference>
<organism evidence="3 4">
    <name type="scientific">Methanolacinia petrolearia (strain DSM 11571 / OCM 486 / SEBR 4847)</name>
    <name type="common">Methanoplanus petrolearius</name>
    <dbReference type="NCBI Taxonomy" id="679926"/>
    <lineage>
        <taxon>Archaea</taxon>
        <taxon>Methanobacteriati</taxon>
        <taxon>Methanobacteriota</taxon>
        <taxon>Stenosarchaea group</taxon>
        <taxon>Methanomicrobia</taxon>
        <taxon>Methanomicrobiales</taxon>
        <taxon>Methanomicrobiaceae</taxon>
        <taxon>Methanolacinia</taxon>
    </lineage>
</organism>
<dbReference type="InterPro" id="IPR013783">
    <property type="entry name" value="Ig-like_fold"/>
</dbReference>
<dbReference type="AlphaFoldDB" id="E1RJB5"/>
<dbReference type="PANTHER" id="PTHR39198:SF1">
    <property type="entry name" value="ALPHA-GALACTOSIDASE NEW3 DOMAIN-CONTAINING PROTEIN"/>
    <property type="match status" value="1"/>
</dbReference>
<reference evidence="3 4" key="1">
    <citation type="journal article" date="2010" name="Stand. Genomic Sci.">
        <title>Complete genome sequence of Methanoplanus petrolearius type strain (SEBR 4847).</title>
        <authorList>
            <person name="Brambilla E."/>
            <person name="Djao O.D."/>
            <person name="Daligault H."/>
            <person name="Lapidus A."/>
            <person name="Lucas S."/>
            <person name="Hammon N."/>
            <person name="Nolan M."/>
            <person name="Tice H."/>
            <person name="Cheng J.F."/>
            <person name="Han C."/>
            <person name="Tapia R."/>
            <person name="Goodwin L."/>
            <person name="Pitluck S."/>
            <person name="Liolios K."/>
            <person name="Ivanova N."/>
            <person name="Mavromatis K."/>
            <person name="Mikhailova N."/>
            <person name="Pati A."/>
            <person name="Chen A."/>
            <person name="Palaniappan K."/>
            <person name="Land M."/>
            <person name="Hauser L."/>
            <person name="Chang Y.J."/>
            <person name="Jeffries C.D."/>
            <person name="Rohde M."/>
            <person name="Spring S."/>
            <person name="Sikorski J."/>
            <person name="Goker M."/>
            <person name="Woyke T."/>
            <person name="Bristow J."/>
            <person name="Eisen J.A."/>
            <person name="Markowitz V."/>
            <person name="Hugenholtz P."/>
            <person name="Kyrpides N.C."/>
            <person name="Klenk H.P."/>
        </authorList>
    </citation>
    <scope>NUCLEOTIDE SEQUENCE [LARGE SCALE GENOMIC DNA]</scope>
    <source>
        <strain evidence="4">DSM 11571 / OCM 486 / SEBR 4847</strain>
    </source>
</reference>
<dbReference type="STRING" id="679926.Mpet_0862"/>
<feature type="transmembrane region" description="Helical" evidence="1">
    <location>
        <begin position="458"/>
        <end position="478"/>
    </location>
</feature>
<dbReference type="Pfam" id="PF13620">
    <property type="entry name" value="CarboxypepD_reg"/>
    <property type="match status" value="1"/>
</dbReference>
<dbReference type="Proteomes" id="UP000006565">
    <property type="component" value="Chromosome"/>
</dbReference>
<keyword evidence="1" id="KW-0812">Transmembrane</keyword>
<dbReference type="SUPFAM" id="SSF49452">
    <property type="entry name" value="Starch-binding domain-like"/>
    <property type="match status" value="1"/>
</dbReference>
<proteinExistence type="predicted"/>
<dbReference type="InterPro" id="IPR013784">
    <property type="entry name" value="Carb-bd-like_fold"/>
</dbReference>
<keyword evidence="4" id="KW-1185">Reference proteome</keyword>
<dbReference type="Gene3D" id="2.60.40.10">
    <property type="entry name" value="Immunoglobulins"/>
    <property type="match status" value="2"/>
</dbReference>
<gene>
    <name evidence="3" type="ordered locus">Mpet_0862</name>
</gene>
<sequence precursor="true">MKKRYYPKRAYALIFITLLFVTVIISPVMAEDSEGQKIKLSCKYPGRIIEAGETVTFDLTIQNIGAPEYSQDFYVDTYKGESDWEFNFYAGDKEIDRLSIPRGDSDTIQLDVKTTGDTPIGTYPLRVRVYDGKIWLYITVDKTHEGENGILKMQVVDEQGECIKGARVSAFEGKDTDATGMVSSMSDGQIRTELPQGTYRLVVEKDGYLQREIDDVVIQSGYTEDLGTILLERKNYGLDIDVKAPVITSSIGENPVYEMTLMNVGKSDDVFSLSSKDMPEGWYATYRENTDSNSEVSEVFINAGEEKDLYLEAIMPYSVTKGEYMFESVISSSDGMEYETDLKATIRGSADLQVFSEKYLYEISKGDQVDIPVKITNNGNGVALTNIRINATVPDGWTVTATPATISSIEPGESSTVILNVIPPSDIAASEYKLTVNVVSDQEEVSDSIRLAVKENSLVGLLGIIMILLVGAGVYYMYRKYERR</sequence>
<dbReference type="InterPro" id="IPR018905">
    <property type="entry name" value="A-galactase_NEW3"/>
</dbReference>
<keyword evidence="1" id="KW-1133">Transmembrane helix</keyword>
<name>E1RJB5_METP4</name>
<dbReference type="GeneID" id="9743320"/>
<dbReference type="KEGG" id="mpi:Mpet_0862"/>
<protein>
    <submittedName>
        <fullName evidence="3">Alpha-galactosidase, NPCBM associated NEW3 domain protein</fullName>
    </submittedName>
</protein>
<evidence type="ECO:0000259" key="2">
    <source>
        <dbReference type="Pfam" id="PF10633"/>
    </source>
</evidence>
<evidence type="ECO:0000313" key="3">
    <source>
        <dbReference type="EMBL" id="ADN35633.1"/>
    </source>
</evidence>
<accession>E1RJB5</accession>
<evidence type="ECO:0000256" key="1">
    <source>
        <dbReference type="SAM" id="Phobius"/>
    </source>
</evidence>
<dbReference type="PANTHER" id="PTHR39198">
    <property type="entry name" value="HYPOTHETICAL MEMBRANE PROTEIN, CONSERVED"/>
    <property type="match status" value="1"/>
</dbReference>
<dbReference type="GO" id="GO:0030246">
    <property type="term" value="F:carbohydrate binding"/>
    <property type="evidence" value="ECO:0007669"/>
    <property type="project" value="InterPro"/>
</dbReference>
<feature type="domain" description="Alpha-galactosidase NEW3" evidence="2">
    <location>
        <begin position="364"/>
        <end position="438"/>
    </location>
</feature>
<dbReference type="OrthoDB" id="110363at2157"/>
<dbReference type="RefSeq" id="WP_013328811.1">
    <property type="nucleotide sequence ID" value="NC_014507.1"/>
</dbReference>
<dbReference type="eggNOG" id="arCOG02087">
    <property type="taxonomic scope" value="Archaea"/>
</dbReference>
<dbReference type="HOGENOM" id="CLU_024113_0_0_2"/>
<keyword evidence="1" id="KW-0472">Membrane</keyword>
<evidence type="ECO:0000313" key="4">
    <source>
        <dbReference type="Proteomes" id="UP000006565"/>
    </source>
</evidence>